<dbReference type="SMART" id="SM00448">
    <property type="entry name" value="REC"/>
    <property type="match status" value="1"/>
</dbReference>
<feature type="domain" description="Response regulatory" evidence="10">
    <location>
        <begin position="596"/>
        <end position="713"/>
    </location>
</feature>
<dbReference type="Pfam" id="PF08447">
    <property type="entry name" value="PAS_3"/>
    <property type="match status" value="1"/>
</dbReference>
<dbReference type="Pfam" id="PF00512">
    <property type="entry name" value="HisKA"/>
    <property type="match status" value="1"/>
</dbReference>
<dbReference type="SUPFAM" id="SSF47384">
    <property type="entry name" value="Homodimeric domain of signal transducing histidine kinase"/>
    <property type="match status" value="1"/>
</dbReference>
<dbReference type="SUPFAM" id="SSF52172">
    <property type="entry name" value="CheY-like"/>
    <property type="match status" value="1"/>
</dbReference>
<dbReference type="Proteomes" id="UP000249524">
    <property type="component" value="Unassembled WGS sequence"/>
</dbReference>
<reference evidence="13 14" key="1">
    <citation type="submission" date="2018-05" db="EMBL/GenBank/DDBJ databases">
        <authorList>
            <person name="Lanie J.A."/>
            <person name="Ng W.-L."/>
            <person name="Kazmierczak K.M."/>
            <person name="Andrzejewski T.M."/>
            <person name="Davidsen T.M."/>
            <person name="Wayne K.J."/>
            <person name="Tettelin H."/>
            <person name="Glass J.I."/>
            <person name="Rusch D."/>
            <person name="Podicherti R."/>
            <person name="Tsui H.-C.T."/>
            <person name="Winkler M.E."/>
        </authorList>
    </citation>
    <scope>NUCLEOTIDE SEQUENCE [LARGE SCALE GENOMIC DNA]</scope>
    <source>
        <strain evidence="13 14">BUT-10</strain>
    </source>
</reference>
<dbReference type="CDD" id="cd00082">
    <property type="entry name" value="HisKA"/>
    <property type="match status" value="1"/>
</dbReference>
<dbReference type="InterPro" id="IPR004358">
    <property type="entry name" value="Sig_transdc_His_kin-like_C"/>
</dbReference>
<evidence type="ECO:0000256" key="7">
    <source>
        <dbReference type="SAM" id="MobiDB-lite"/>
    </source>
</evidence>
<feature type="transmembrane region" description="Helical" evidence="8">
    <location>
        <begin position="153"/>
        <end position="174"/>
    </location>
</feature>
<keyword evidence="4" id="KW-0902">Two-component regulatory system</keyword>
<keyword evidence="8" id="KW-0472">Membrane</keyword>
<evidence type="ECO:0000256" key="4">
    <source>
        <dbReference type="ARBA" id="ARBA00023012"/>
    </source>
</evidence>
<evidence type="ECO:0000256" key="8">
    <source>
        <dbReference type="SAM" id="Phobius"/>
    </source>
</evidence>
<dbReference type="GO" id="GO:0000155">
    <property type="term" value="F:phosphorelay sensor kinase activity"/>
    <property type="evidence" value="ECO:0007669"/>
    <property type="project" value="InterPro"/>
</dbReference>
<dbReference type="SUPFAM" id="SSF55785">
    <property type="entry name" value="PYP-like sensor domain (PAS domain)"/>
    <property type="match status" value="1"/>
</dbReference>
<proteinExistence type="predicted"/>
<protein>
    <recommendedName>
        <fullName evidence="2">histidine kinase</fullName>
        <ecNumber evidence="2">2.7.13.3</ecNumber>
    </recommendedName>
</protein>
<dbReference type="PROSITE" id="PS50110">
    <property type="entry name" value="RESPONSE_REGULATORY"/>
    <property type="match status" value="1"/>
</dbReference>
<dbReference type="Gene3D" id="1.10.287.130">
    <property type="match status" value="1"/>
</dbReference>
<dbReference type="SMART" id="SM00387">
    <property type="entry name" value="HATPase_c"/>
    <property type="match status" value="1"/>
</dbReference>
<dbReference type="Gene3D" id="3.30.450.20">
    <property type="entry name" value="PAS domain"/>
    <property type="match status" value="1"/>
</dbReference>
<dbReference type="Pfam" id="PF02518">
    <property type="entry name" value="HATPase_c"/>
    <property type="match status" value="1"/>
</dbReference>
<dbReference type="InterPro" id="IPR000700">
    <property type="entry name" value="PAS-assoc_C"/>
</dbReference>
<dbReference type="InterPro" id="IPR036097">
    <property type="entry name" value="HisK_dim/P_sf"/>
</dbReference>
<dbReference type="OrthoDB" id="9801651at2"/>
<dbReference type="SMART" id="SM00388">
    <property type="entry name" value="HisKA"/>
    <property type="match status" value="1"/>
</dbReference>
<evidence type="ECO:0000256" key="6">
    <source>
        <dbReference type="SAM" id="Coils"/>
    </source>
</evidence>
<feature type="domain" description="PAS" evidence="11">
    <location>
        <begin position="214"/>
        <end position="268"/>
    </location>
</feature>
<dbReference type="PROSITE" id="PS50113">
    <property type="entry name" value="PAC"/>
    <property type="match status" value="1"/>
</dbReference>
<feature type="coiled-coil region" evidence="6">
    <location>
        <begin position="331"/>
        <end position="358"/>
    </location>
</feature>
<evidence type="ECO:0000256" key="5">
    <source>
        <dbReference type="PROSITE-ProRule" id="PRU00169"/>
    </source>
</evidence>
<keyword evidence="14" id="KW-1185">Reference proteome</keyword>
<dbReference type="InterPro" id="IPR005467">
    <property type="entry name" value="His_kinase_dom"/>
</dbReference>
<feature type="transmembrane region" description="Helical" evidence="8">
    <location>
        <begin position="69"/>
        <end position="86"/>
    </location>
</feature>
<dbReference type="InterPro" id="IPR003661">
    <property type="entry name" value="HisK_dim/P_dom"/>
</dbReference>
<dbReference type="InterPro" id="IPR035965">
    <property type="entry name" value="PAS-like_dom_sf"/>
</dbReference>
<evidence type="ECO:0000256" key="2">
    <source>
        <dbReference type="ARBA" id="ARBA00012438"/>
    </source>
</evidence>
<dbReference type="InterPro" id="IPR013655">
    <property type="entry name" value="PAS_fold_3"/>
</dbReference>
<feature type="domain" description="PAC" evidence="12">
    <location>
        <begin position="289"/>
        <end position="340"/>
    </location>
</feature>
<dbReference type="Gene3D" id="3.40.50.2300">
    <property type="match status" value="1"/>
</dbReference>
<dbReference type="CDD" id="cd16922">
    <property type="entry name" value="HATPase_EvgS-ArcB-TorS-like"/>
    <property type="match status" value="1"/>
</dbReference>
<dbReference type="PROSITE" id="PS50109">
    <property type="entry name" value="HIS_KIN"/>
    <property type="match status" value="1"/>
</dbReference>
<dbReference type="CDD" id="cd00130">
    <property type="entry name" value="PAS"/>
    <property type="match status" value="1"/>
</dbReference>
<dbReference type="CDD" id="cd17546">
    <property type="entry name" value="REC_hyHK_CKI1_RcsC-like"/>
    <property type="match status" value="1"/>
</dbReference>
<dbReference type="AlphaFoldDB" id="A0A328B4M8"/>
<organism evidence="13 14">
    <name type="scientific">Phenylobacterium kunshanense</name>
    <dbReference type="NCBI Taxonomy" id="1445034"/>
    <lineage>
        <taxon>Bacteria</taxon>
        <taxon>Pseudomonadati</taxon>
        <taxon>Pseudomonadota</taxon>
        <taxon>Alphaproteobacteria</taxon>
        <taxon>Caulobacterales</taxon>
        <taxon>Caulobacteraceae</taxon>
        <taxon>Phenylobacterium</taxon>
    </lineage>
</organism>
<comment type="catalytic activity">
    <reaction evidence="1">
        <text>ATP + protein L-histidine = ADP + protein N-phospho-L-histidine.</text>
        <dbReference type="EC" id="2.7.13.3"/>
    </reaction>
</comment>
<dbReference type="FunFam" id="3.30.565.10:FF:000010">
    <property type="entry name" value="Sensor histidine kinase RcsC"/>
    <property type="match status" value="1"/>
</dbReference>
<dbReference type="InterPro" id="IPR011006">
    <property type="entry name" value="CheY-like_superfamily"/>
</dbReference>
<keyword evidence="8" id="KW-0812">Transmembrane</keyword>
<dbReference type="InterPro" id="IPR036890">
    <property type="entry name" value="HATPase_C_sf"/>
</dbReference>
<evidence type="ECO:0000259" key="11">
    <source>
        <dbReference type="PROSITE" id="PS50112"/>
    </source>
</evidence>
<dbReference type="InterPro" id="IPR001610">
    <property type="entry name" value="PAC"/>
</dbReference>
<comment type="caution">
    <text evidence="13">The sequence shown here is derived from an EMBL/GenBank/DDBJ whole genome shotgun (WGS) entry which is preliminary data.</text>
</comment>
<evidence type="ECO:0000256" key="1">
    <source>
        <dbReference type="ARBA" id="ARBA00000085"/>
    </source>
</evidence>
<dbReference type="NCBIfam" id="TIGR00229">
    <property type="entry name" value="sensory_box"/>
    <property type="match status" value="1"/>
</dbReference>
<evidence type="ECO:0000259" key="10">
    <source>
        <dbReference type="PROSITE" id="PS50110"/>
    </source>
</evidence>
<dbReference type="InterPro" id="IPR001789">
    <property type="entry name" value="Sig_transdc_resp-reg_receiver"/>
</dbReference>
<sequence length="724" mass="77256">MQESPAPRPGMSRTGAHPGLITPRYVRPTLRQVIDEAADALHEVALQKIVLGLVAALAATLVLDWKTTAAWFAGLVAIETWGWFATRPSAPRDRRRRNYPNVAAAYLAQIACWLVLATFLWSTGAPLVQAAGAAVFMVIAAVTILLFYNTPMVFLASGAAPALGALAVLAGVEARSPAEALLLSVTLLLCGAFCVGRALDTPSTQEQQRRLNESLDAYETLAANVTDVIARTNLTGEFVYVSPSVKAILGYEPEELVGTSRWDITHPDADVAEMVEAYHRMVAEPGRAEAMTVQVRHKDGRWLWLQSSARLIFEDGAPVATIDVSRDVTAQVAAEAALKEAKAEAEAATRAKAEFLANVSHEIRTPLNGVLGALQLLQDEPVSAEGRSLMRRANDCGRMLAELLNDVLDFSKIEAGQLDLSPEPLDAREALDVVVGLLEGQARAKGVDLRSAVDGEGFWIEADAVRLRQVMFNLVGNAVKFTSAGHVEARLSVQPMGDDRRRVRFEVEDTGIGMAPEVQARLFERFQQAESDTARRFGGAGLGLSISRALVRMMGGDIGFTSVAGEGSTFWLEFEAPAATPAAPATADEAVLAGVRILLVEDNATNRLVAQTLLQRLGAQVTEAEDGLAGVRAAATGRFDLILMDIQMPHMDGIEAAQSIRGLAGAAGQVPILALTANAMTHQRAEYLAAGMNGIVSKPISVAALLGEVGRMLEADPEIETVAV</sequence>
<dbReference type="PANTHER" id="PTHR45339">
    <property type="entry name" value="HYBRID SIGNAL TRANSDUCTION HISTIDINE KINASE J"/>
    <property type="match status" value="1"/>
</dbReference>
<dbReference type="InterPro" id="IPR000014">
    <property type="entry name" value="PAS"/>
</dbReference>
<dbReference type="PROSITE" id="PS50112">
    <property type="entry name" value="PAS"/>
    <property type="match status" value="1"/>
</dbReference>
<dbReference type="EMBL" id="QFYS01000012">
    <property type="protein sequence ID" value="RAK62340.1"/>
    <property type="molecule type" value="Genomic_DNA"/>
</dbReference>
<dbReference type="EC" id="2.7.13.3" evidence="2"/>
<feature type="region of interest" description="Disordered" evidence="7">
    <location>
        <begin position="1"/>
        <end position="20"/>
    </location>
</feature>
<dbReference type="SMART" id="SM00086">
    <property type="entry name" value="PAC"/>
    <property type="match status" value="1"/>
</dbReference>
<feature type="modified residue" description="4-aspartylphosphate" evidence="5">
    <location>
        <position position="645"/>
    </location>
</feature>
<gene>
    <name evidence="13" type="ORF">DJ019_19620</name>
</gene>
<dbReference type="SMART" id="SM00091">
    <property type="entry name" value="PAS"/>
    <property type="match status" value="1"/>
</dbReference>
<feature type="transmembrane region" description="Helical" evidence="8">
    <location>
        <begin position="127"/>
        <end position="148"/>
    </location>
</feature>
<keyword evidence="6" id="KW-0175">Coiled coil</keyword>
<dbReference type="PANTHER" id="PTHR45339:SF5">
    <property type="entry name" value="HISTIDINE KINASE"/>
    <property type="match status" value="1"/>
</dbReference>
<dbReference type="Gene3D" id="3.30.565.10">
    <property type="entry name" value="Histidine kinase-like ATPase, C-terminal domain"/>
    <property type="match status" value="1"/>
</dbReference>
<dbReference type="InterPro" id="IPR003594">
    <property type="entry name" value="HATPase_dom"/>
</dbReference>
<dbReference type="SUPFAM" id="SSF55874">
    <property type="entry name" value="ATPase domain of HSP90 chaperone/DNA topoisomerase II/histidine kinase"/>
    <property type="match status" value="1"/>
</dbReference>
<evidence type="ECO:0000259" key="9">
    <source>
        <dbReference type="PROSITE" id="PS50109"/>
    </source>
</evidence>
<accession>A0A328B4M8</accession>
<feature type="transmembrane region" description="Helical" evidence="8">
    <location>
        <begin position="98"/>
        <end position="121"/>
    </location>
</feature>
<evidence type="ECO:0000313" key="14">
    <source>
        <dbReference type="Proteomes" id="UP000249524"/>
    </source>
</evidence>
<name>A0A328B4M8_9CAUL</name>
<dbReference type="Pfam" id="PF00072">
    <property type="entry name" value="Response_reg"/>
    <property type="match status" value="1"/>
</dbReference>
<evidence type="ECO:0000256" key="3">
    <source>
        <dbReference type="ARBA" id="ARBA00022553"/>
    </source>
</evidence>
<evidence type="ECO:0000313" key="13">
    <source>
        <dbReference type="EMBL" id="RAK62340.1"/>
    </source>
</evidence>
<feature type="domain" description="Histidine kinase" evidence="9">
    <location>
        <begin position="358"/>
        <end position="578"/>
    </location>
</feature>
<evidence type="ECO:0000259" key="12">
    <source>
        <dbReference type="PROSITE" id="PS50113"/>
    </source>
</evidence>
<dbReference type="PRINTS" id="PR00344">
    <property type="entry name" value="BCTRLSENSOR"/>
</dbReference>
<keyword evidence="3 5" id="KW-0597">Phosphoprotein</keyword>
<keyword evidence="8" id="KW-1133">Transmembrane helix</keyword>